<name>A0A443Z714_9GAMM</name>
<accession>A0A443Z714</accession>
<dbReference type="OrthoDB" id="9126735at2"/>
<keyword evidence="1" id="KW-0732">Signal</keyword>
<feature type="signal peptide" evidence="1">
    <location>
        <begin position="1"/>
        <end position="25"/>
    </location>
</feature>
<protein>
    <submittedName>
        <fullName evidence="2">DUF3034 family protein</fullName>
    </submittedName>
</protein>
<evidence type="ECO:0000256" key="1">
    <source>
        <dbReference type="SAM" id="SignalP"/>
    </source>
</evidence>
<dbReference type="Pfam" id="PF11231">
    <property type="entry name" value="DUF3034"/>
    <property type="match status" value="1"/>
</dbReference>
<evidence type="ECO:0000313" key="3">
    <source>
        <dbReference type="Proteomes" id="UP000288789"/>
    </source>
</evidence>
<sequence length="283" mass="31092">MSLSRMLVKSFTLTIAVIASGPAAADFGKLLATGGLTSVEGSGGGGLVPWATLSSYAEEGQWGGTVAYNYANVEDYELGVSALTLNYDNRWEFSYARQQFDLVSLGGELKQDIYGVKYHLYGDLVYGQEPQLSIGLQHKRNKTFALPEAVGARDDSGTDVYFSAAKAWLDGPWHRTWLVNLTLRATKANEMGLLGFGGDRNDSYKLQAEASVGMFVNRHWIVGVEYRQKPSNLSFAEEHDWHDVFIGWFPNKRVAVALAYTNLKSIAGADNQTGMYGSIQVTF</sequence>
<gene>
    <name evidence="2" type="ORF">EGC76_00395</name>
</gene>
<dbReference type="InterPro" id="IPR021393">
    <property type="entry name" value="DUF3034"/>
</dbReference>
<dbReference type="RefSeq" id="WP_128351051.1">
    <property type="nucleotide sequence ID" value="NZ_RSFE01000001.1"/>
</dbReference>
<dbReference type="EMBL" id="RSFE01000001">
    <property type="protein sequence ID" value="RWU12723.1"/>
    <property type="molecule type" value="Genomic_DNA"/>
</dbReference>
<dbReference type="Proteomes" id="UP000288789">
    <property type="component" value="Unassembled WGS sequence"/>
</dbReference>
<comment type="caution">
    <text evidence="2">The sequence shown here is derived from an EMBL/GenBank/DDBJ whole genome shotgun (WGS) entry which is preliminary data.</text>
</comment>
<dbReference type="AlphaFoldDB" id="A0A443Z714"/>
<feature type="chain" id="PRO_5019143161" evidence="1">
    <location>
        <begin position="26"/>
        <end position="283"/>
    </location>
</feature>
<evidence type="ECO:0000313" key="2">
    <source>
        <dbReference type="EMBL" id="RWU12723.1"/>
    </source>
</evidence>
<reference evidence="2 3" key="1">
    <citation type="submission" date="2018-12" db="EMBL/GenBank/DDBJ databases">
        <authorList>
            <person name="Li A."/>
            <person name="Zhang M."/>
            <person name="Zhu H."/>
        </authorList>
    </citation>
    <scope>NUCLEOTIDE SEQUENCE [LARGE SCALE GENOMIC DNA]</scope>
    <source>
        <strain evidence="2 3">R04H25</strain>
    </source>
</reference>
<proteinExistence type="predicted"/>
<organism evidence="2 3">
    <name type="scientific">Pseudidiomarina gelatinasegens</name>
    <dbReference type="NCBI Taxonomy" id="2487740"/>
    <lineage>
        <taxon>Bacteria</taxon>
        <taxon>Pseudomonadati</taxon>
        <taxon>Pseudomonadota</taxon>
        <taxon>Gammaproteobacteria</taxon>
        <taxon>Alteromonadales</taxon>
        <taxon>Idiomarinaceae</taxon>
        <taxon>Pseudidiomarina</taxon>
    </lineage>
</organism>
<keyword evidence="3" id="KW-1185">Reference proteome</keyword>